<dbReference type="OrthoDB" id="288504at2"/>
<sequence>MNFMKSEWIAKSEVLLKLARENKLDNDTSSAEKNYLEALKYDYYSKNLREEIGEFYKSLSREVEAERVMHTPYVPLDIKTYKMSSQEEYHMSKHLVDKLDGLGLSPLYVDECSRSYTMRCPDGYDLLSESLQQHDVFQCIGTEQLLSKSTVRCYGNACFTPNGAFTVDDYYFKENRVTSGSFLRYVFFHPLLGFISDKTQKPDKVECDLGFVFQRHPMLNYYHLMVEQAPALLNYKRYLEPKGVKLIILRNNYEGLIKQILSLLSISESSVVWESARYIQCEYTYKQDAATNNCNQVVKFVTNSTVEFFDYLSLQHSVPFRVKKKRIFISREDSPKRTMKNEKQVFELLETFGFEKVILTGMSLTDQIRLFASSEAVVGAHGAGLTNIGFCCPGTFVLELTRTFTLGRLRIFWDLAIIKKLKYSVVCAEDSVNDHAAPFEAPVDKISELLSNVFVKNK</sequence>
<keyword evidence="2 5" id="KW-0808">Transferase</keyword>
<dbReference type="AlphaFoldDB" id="A0A411PE72"/>
<feature type="domain" description="Glycosyltransferase 61 catalytic" evidence="4">
    <location>
        <begin position="221"/>
        <end position="397"/>
    </location>
</feature>
<evidence type="ECO:0000313" key="5">
    <source>
        <dbReference type="EMBL" id="QBF81866.1"/>
    </source>
</evidence>
<keyword evidence="3" id="KW-0325">Glycoprotein</keyword>
<dbReference type="RefSeq" id="WP_130597840.1">
    <property type="nucleotide sequence ID" value="NZ_CP036200.1"/>
</dbReference>
<dbReference type="Proteomes" id="UP000291106">
    <property type="component" value="Chromosome"/>
</dbReference>
<dbReference type="PANTHER" id="PTHR20961">
    <property type="entry name" value="GLYCOSYLTRANSFERASE"/>
    <property type="match status" value="1"/>
</dbReference>
<protein>
    <submittedName>
        <fullName evidence="5">Glycosyltransferase family 61 protein</fullName>
    </submittedName>
</protein>
<evidence type="ECO:0000313" key="6">
    <source>
        <dbReference type="Proteomes" id="UP000291106"/>
    </source>
</evidence>
<keyword evidence="6" id="KW-1185">Reference proteome</keyword>
<organism evidence="5 6">
    <name type="scientific">Shewanella maritima</name>
    <dbReference type="NCBI Taxonomy" id="2520507"/>
    <lineage>
        <taxon>Bacteria</taxon>
        <taxon>Pseudomonadati</taxon>
        <taxon>Pseudomonadota</taxon>
        <taxon>Gammaproteobacteria</taxon>
        <taxon>Alteromonadales</taxon>
        <taxon>Shewanellaceae</taxon>
        <taxon>Shewanella</taxon>
    </lineage>
</organism>
<evidence type="ECO:0000256" key="1">
    <source>
        <dbReference type="ARBA" id="ARBA00022676"/>
    </source>
</evidence>
<evidence type="ECO:0000256" key="2">
    <source>
        <dbReference type="ARBA" id="ARBA00022679"/>
    </source>
</evidence>
<gene>
    <name evidence="5" type="ORF">EXU30_03495</name>
</gene>
<dbReference type="InterPro" id="IPR007657">
    <property type="entry name" value="Glycosyltransferase_61"/>
</dbReference>
<reference evidence="5 6" key="1">
    <citation type="submission" date="2019-02" db="EMBL/GenBank/DDBJ databases">
        <title>Shewanella sp. D4-2 isolated from Dokdo Island.</title>
        <authorList>
            <person name="Baek K."/>
        </authorList>
    </citation>
    <scope>NUCLEOTIDE SEQUENCE [LARGE SCALE GENOMIC DNA]</scope>
    <source>
        <strain evidence="5 6">D4-2</strain>
    </source>
</reference>
<evidence type="ECO:0000256" key="3">
    <source>
        <dbReference type="ARBA" id="ARBA00023180"/>
    </source>
</evidence>
<dbReference type="EMBL" id="CP036200">
    <property type="protein sequence ID" value="QBF81866.1"/>
    <property type="molecule type" value="Genomic_DNA"/>
</dbReference>
<dbReference type="InterPro" id="IPR049625">
    <property type="entry name" value="Glyco_transf_61_cat"/>
</dbReference>
<keyword evidence="1" id="KW-0328">Glycosyltransferase</keyword>
<dbReference type="GO" id="GO:0016757">
    <property type="term" value="F:glycosyltransferase activity"/>
    <property type="evidence" value="ECO:0007669"/>
    <property type="project" value="UniProtKB-KW"/>
</dbReference>
<evidence type="ECO:0000259" key="4">
    <source>
        <dbReference type="Pfam" id="PF04577"/>
    </source>
</evidence>
<dbReference type="Pfam" id="PF04577">
    <property type="entry name" value="Glyco_transf_61"/>
    <property type="match status" value="1"/>
</dbReference>
<dbReference type="KEGG" id="smai:EXU30_03495"/>
<accession>A0A411PE72</accession>
<name>A0A411PE72_9GAMM</name>
<proteinExistence type="predicted"/>